<gene>
    <name evidence="2" type="ORF">XAT740_LOCUS50855</name>
</gene>
<comment type="caution">
    <text evidence="2">The sequence shown here is derived from an EMBL/GenBank/DDBJ whole genome shotgun (WGS) entry which is preliminary data.</text>
</comment>
<evidence type="ECO:0000256" key="1">
    <source>
        <dbReference type="SAM" id="Phobius"/>
    </source>
</evidence>
<proteinExistence type="predicted"/>
<accession>A0A816CIZ9</accession>
<feature type="transmembrane region" description="Helical" evidence="1">
    <location>
        <begin position="55"/>
        <end position="77"/>
    </location>
</feature>
<dbReference type="Proteomes" id="UP000663828">
    <property type="component" value="Unassembled WGS sequence"/>
</dbReference>
<evidence type="ECO:0000313" key="3">
    <source>
        <dbReference type="Proteomes" id="UP000663828"/>
    </source>
</evidence>
<dbReference type="AlphaFoldDB" id="A0A816CIZ9"/>
<name>A0A816CIZ9_ADIRI</name>
<keyword evidence="1" id="KW-1133">Transmembrane helix</keyword>
<keyword evidence="3" id="KW-1185">Reference proteome</keyword>
<feature type="transmembrane region" description="Helical" evidence="1">
    <location>
        <begin position="83"/>
        <end position="106"/>
    </location>
</feature>
<protein>
    <submittedName>
        <fullName evidence="2">Uncharacterized protein</fullName>
    </submittedName>
</protein>
<reference evidence="2" key="1">
    <citation type="submission" date="2021-02" db="EMBL/GenBank/DDBJ databases">
        <authorList>
            <person name="Nowell W R."/>
        </authorList>
    </citation>
    <scope>NUCLEOTIDE SEQUENCE</scope>
</reference>
<keyword evidence="1" id="KW-0812">Transmembrane</keyword>
<evidence type="ECO:0000313" key="2">
    <source>
        <dbReference type="EMBL" id="CAF1625547.1"/>
    </source>
</evidence>
<organism evidence="2 3">
    <name type="scientific">Adineta ricciae</name>
    <name type="common">Rotifer</name>
    <dbReference type="NCBI Taxonomy" id="249248"/>
    <lineage>
        <taxon>Eukaryota</taxon>
        <taxon>Metazoa</taxon>
        <taxon>Spiralia</taxon>
        <taxon>Gnathifera</taxon>
        <taxon>Rotifera</taxon>
        <taxon>Eurotatoria</taxon>
        <taxon>Bdelloidea</taxon>
        <taxon>Adinetida</taxon>
        <taxon>Adinetidae</taxon>
        <taxon>Adineta</taxon>
    </lineage>
</organism>
<sequence>MFSKSIVAVILLIAMFAMISEARWAEGRFREREIRVRERDVGYFERRPRSFGRSVYGYGGFGGVGVSGFGLGATYALGTTYALAATPVLTTAIATIPVAVTNTVLLG</sequence>
<dbReference type="EMBL" id="CAJNOR010007925">
    <property type="protein sequence ID" value="CAF1625547.1"/>
    <property type="molecule type" value="Genomic_DNA"/>
</dbReference>
<keyword evidence="1" id="KW-0472">Membrane</keyword>
<feature type="transmembrane region" description="Helical" evidence="1">
    <location>
        <begin position="6"/>
        <end position="25"/>
    </location>
</feature>